<dbReference type="GeneID" id="85441917"/>
<name>A0AAD8Q0A8_9PEZI</name>
<dbReference type="EMBL" id="JAHLJV010000025">
    <property type="protein sequence ID" value="KAK1593422.1"/>
    <property type="molecule type" value="Genomic_DNA"/>
</dbReference>
<protein>
    <submittedName>
        <fullName evidence="1">Uncharacterized protein</fullName>
    </submittedName>
</protein>
<dbReference type="AlphaFoldDB" id="A0AAD8Q0A8"/>
<sequence>MAPPFSFEDSSVPNMAGTPDVVLPIGDVSYNSTKSLHTEYLPVAMTLRMARGCDSHLANLVRDLEAKGLLRQVATGPRLYPWTKDILMPLKLHGPFMNSGQIETEKEEFVYPARCMHGWAVLTSINTRHPSKHNRGSKD</sequence>
<organism evidence="1 2">
    <name type="scientific">Colletotrichum navitas</name>
    <dbReference type="NCBI Taxonomy" id="681940"/>
    <lineage>
        <taxon>Eukaryota</taxon>
        <taxon>Fungi</taxon>
        <taxon>Dikarya</taxon>
        <taxon>Ascomycota</taxon>
        <taxon>Pezizomycotina</taxon>
        <taxon>Sordariomycetes</taxon>
        <taxon>Hypocreomycetidae</taxon>
        <taxon>Glomerellales</taxon>
        <taxon>Glomerellaceae</taxon>
        <taxon>Colletotrichum</taxon>
        <taxon>Colletotrichum graminicola species complex</taxon>
    </lineage>
</organism>
<keyword evidence="2" id="KW-1185">Reference proteome</keyword>
<gene>
    <name evidence="1" type="ORF">LY79DRAFT_551816</name>
</gene>
<reference evidence="1" key="1">
    <citation type="submission" date="2021-06" db="EMBL/GenBank/DDBJ databases">
        <title>Comparative genomics, transcriptomics and evolutionary studies reveal genomic signatures of adaptation to plant cell wall in hemibiotrophic fungi.</title>
        <authorList>
            <consortium name="DOE Joint Genome Institute"/>
            <person name="Baroncelli R."/>
            <person name="Diaz J.F."/>
            <person name="Benocci T."/>
            <person name="Peng M."/>
            <person name="Battaglia E."/>
            <person name="Haridas S."/>
            <person name="Andreopoulos W."/>
            <person name="Labutti K."/>
            <person name="Pangilinan J."/>
            <person name="Floch G.L."/>
            <person name="Makela M.R."/>
            <person name="Henrissat B."/>
            <person name="Grigoriev I.V."/>
            <person name="Crouch J.A."/>
            <person name="De Vries R.P."/>
            <person name="Sukno S.A."/>
            <person name="Thon M.R."/>
        </authorList>
    </citation>
    <scope>NUCLEOTIDE SEQUENCE</scope>
    <source>
        <strain evidence="1">CBS 125086</strain>
    </source>
</reference>
<proteinExistence type="predicted"/>
<accession>A0AAD8Q0A8</accession>
<comment type="caution">
    <text evidence="1">The sequence shown here is derived from an EMBL/GenBank/DDBJ whole genome shotgun (WGS) entry which is preliminary data.</text>
</comment>
<dbReference type="RefSeq" id="XP_060414715.1">
    <property type="nucleotide sequence ID" value="XM_060557677.1"/>
</dbReference>
<evidence type="ECO:0000313" key="1">
    <source>
        <dbReference type="EMBL" id="KAK1593422.1"/>
    </source>
</evidence>
<dbReference type="Proteomes" id="UP001230504">
    <property type="component" value="Unassembled WGS sequence"/>
</dbReference>
<evidence type="ECO:0000313" key="2">
    <source>
        <dbReference type="Proteomes" id="UP001230504"/>
    </source>
</evidence>